<keyword evidence="1" id="KW-0472">Membrane</keyword>
<accession>A0ABD3KGN1</accession>
<dbReference type="Proteomes" id="UP001634007">
    <property type="component" value="Unassembled WGS sequence"/>
</dbReference>
<proteinExistence type="predicted"/>
<organism evidence="2 3">
    <name type="scientific">Eucalyptus globulus</name>
    <name type="common">Tasmanian blue gum</name>
    <dbReference type="NCBI Taxonomy" id="34317"/>
    <lineage>
        <taxon>Eukaryota</taxon>
        <taxon>Viridiplantae</taxon>
        <taxon>Streptophyta</taxon>
        <taxon>Embryophyta</taxon>
        <taxon>Tracheophyta</taxon>
        <taxon>Spermatophyta</taxon>
        <taxon>Magnoliopsida</taxon>
        <taxon>eudicotyledons</taxon>
        <taxon>Gunneridae</taxon>
        <taxon>Pentapetalae</taxon>
        <taxon>rosids</taxon>
        <taxon>malvids</taxon>
        <taxon>Myrtales</taxon>
        <taxon>Myrtaceae</taxon>
        <taxon>Myrtoideae</taxon>
        <taxon>Eucalypteae</taxon>
        <taxon>Eucalyptus</taxon>
    </lineage>
</organism>
<evidence type="ECO:0000256" key="1">
    <source>
        <dbReference type="SAM" id="Phobius"/>
    </source>
</evidence>
<dbReference type="AlphaFoldDB" id="A0ABD3KGN1"/>
<reference evidence="2 3" key="1">
    <citation type="submission" date="2024-11" db="EMBL/GenBank/DDBJ databases">
        <title>Chromosome-level genome assembly of Eucalyptus globulus Labill. provides insights into its genome evolution.</title>
        <authorList>
            <person name="Li X."/>
        </authorList>
    </citation>
    <scope>NUCLEOTIDE SEQUENCE [LARGE SCALE GENOMIC DNA]</scope>
    <source>
        <strain evidence="2">CL2024</strain>
        <tissue evidence="2">Fresh tender leaves</tissue>
    </source>
</reference>
<keyword evidence="1" id="KW-0812">Transmembrane</keyword>
<dbReference type="EMBL" id="JBJKBG010000005">
    <property type="protein sequence ID" value="KAL3739000.1"/>
    <property type="molecule type" value="Genomic_DNA"/>
</dbReference>
<protein>
    <submittedName>
        <fullName evidence="2">Uncharacterized protein</fullName>
    </submittedName>
</protein>
<sequence length="102" mass="11469">MITGLTKNLPSKYPLRLSTFSMVGTYLSCVYNVPARSLLDEDYGPLGAALIGTLGFLILVAIVYIQEKEEEEEFGEVVVVVKEISLYLRVVERIANRMQLRN</sequence>
<evidence type="ECO:0000313" key="2">
    <source>
        <dbReference type="EMBL" id="KAL3739000.1"/>
    </source>
</evidence>
<feature type="transmembrane region" description="Helical" evidence="1">
    <location>
        <begin position="46"/>
        <end position="65"/>
    </location>
</feature>
<keyword evidence="3" id="KW-1185">Reference proteome</keyword>
<feature type="transmembrane region" description="Helical" evidence="1">
    <location>
        <begin position="15"/>
        <end position="34"/>
    </location>
</feature>
<name>A0ABD3KGN1_EUCGL</name>
<comment type="caution">
    <text evidence="2">The sequence shown here is derived from an EMBL/GenBank/DDBJ whole genome shotgun (WGS) entry which is preliminary data.</text>
</comment>
<gene>
    <name evidence="2" type="ORF">ACJRO7_020401</name>
</gene>
<keyword evidence="1" id="KW-1133">Transmembrane helix</keyword>
<evidence type="ECO:0000313" key="3">
    <source>
        <dbReference type="Proteomes" id="UP001634007"/>
    </source>
</evidence>